<dbReference type="Proteomes" id="UP000664628">
    <property type="component" value="Unassembled WGS sequence"/>
</dbReference>
<dbReference type="SUPFAM" id="SSF54593">
    <property type="entry name" value="Glyoxalase/Bleomycin resistance protein/Dihydroxybiphenyl dioxygenase"/>
    <property type="match status" value="1"/>
</dbReference>
<dbReference type="RefSeq" id="WP_207332009.1">
    <property type="nucleotide sequence ID" value="NZ_JAFMYW010000010.1"/>
</dbReference>
<name>A0ABS3JRQ3_9BACT</name>
<dbReference type="PANTHER" id="PTHR33990:SF1">
    <property type="entry name" value="PROTEIN YJDN"/>
    <property type="match status" value="1"/>
</dbReference>
<comment type="caution">
    <text evidence="2">The sequence shown here is derived from an EMBL/GenBank/DDBJ whole genome shotgun (WGS) entry which is preliminary data.</text>
</comment>
<dbReference type="Gene3D" id="3.10.180.10">
    <property type="entry name" value="2,3-Dihydroxybiphenyl 1,2-Dioxygenase, domain 1"/>
    <property type="match status" value="1"/>
</dbReference>
<gene>
    <name evidence="2" type="ORF">J2I46_25950</name>
</gene>
<dbReference type="InterPro" id="IPR029068">
    <property type="entry name" value="Glyas_Bleomycin-R_OHBP_Dase"/>
</dbReference>
<dbReference type="Pfam" id="PF06983">
    <property type="entry name" value="3-dmu-9_3-mt"/>
    <property type="match status" value="1"/>
</dbReference>
<evidence type="ECO:0000313" key="2">
    <source>
        <dbReference type="EMBL" id="MBO0952051.1"/>
    </source>
</evidence>
<keyword evidence="3" id="KW-1185">Reference proteome</keyword>
<dbReference type="CDD" id="cd06588">
    <property type="entry name" value="PhnB_like"/>
    <property type="match status" value="1"/>
</dbReference>
<dbReference type="EMBL" id="JAFMYW010000010">
    <property type="protein sequence ID" value="MBO0952051.1"/>
    <property type="molecule type" value="Genomic_DNA"/>
</dbReference>
<organism evidence="2 3">
    <name type="scientific">Fibrella forsythiae</name>
    <dbReference type="NCBI Taxonomy" id="2817061"/>
    <lineage>
        <taxon>Bacteria</taxon>
        <taxon>Pseudomonadati</taxon>
        <taxon>Bacteroidota</taxon>
        <taxon>Cytophagia</taxon>
        <taxon>Cytophagales</taxon>
        <taxon>Spirosomataceae</taxon>
        <taxon>Fibrella</taxon>
    </lineage>
</organism>
<feature type="domain" description="PhnB-like" evidence="1">
    <location>
        <begin position="3"/>
        <end position="130"/>
    </location>
</feature>
<sequence length="139" mass="15289">MKQINAYMHFNGNCREAMTFYQECLGGELTLLPVGESPMAEQLPAQMSQHIVHATLKSDGLQLLASDLCVGDGEAIGHSISLFIDCASEMEISALFDKLSAHGQVVHPLEDTFWGAIFGDLTDQFGFHWCLNFAKNQPV</sequence>
<evidence type="ECO:0000313" key="3">
    <source>
        <dbReference type="Proteomes" id="UP000664628"/>
    </source>
</evidence>
<proteinExistence type="predicted"/>
<reference evidence="2 3" key="1">
    <citation type="submission" date="2021-03" db="EMBL/GenBank/DDBJ databases">
        <title>Fibrella sp. HMF5405 genome sequencing and assembly.</title>
        <authorList>
            <person name="Kang H."/>
            <person name="Kim H."/>
            <person name="Bae S."/>
            <person name="Joh K."/>
        </authorList>
    </citation>
    <scope>NUCLEOTIDE SEQUENCE [LARGE SCALE GENOMIC DNA]</scope>
    <source>
        <strain evidence="2 3">HMF5405</strain>
    </source>
</reference>
<protein>
    <submittedName>
        <fullName evidence="2">VOC family protein</fullName>
    </submittedName>
</protein>
<evidence type="ECO:0000259" key="1">
    <source>
        <dbReference type="Pfam" id="PF06983"/>
    </source>
</evidence>
<accession>A0ABS3JRQ3</accession>
<dbReference type="PANTHER" id="PTHR33990">
    <property type="entry name" value="PROTEIN YJDN-RELATED"/>
    <property type="match status" value="1"/>
</dbReference>
<dbReference type="InterPro" id="IPR028973">
    <property type="entry name" value="PhnB-like"/>
</dbReference>